<evidence type="ECO:0000259" key="9">
    <source>
        <dbReference type="PROSITE" id="PS51667"/>
    </source>
</evidence>
<keyword evidence="2" id="KW-0156">Chromatin regulator</keyword>
<dbReference type="GO" id="GO:2000779">
    <property type="term" value="P:regulation of double-strand break repair"/>
    <property type="evidence" value="ECO:0007669"/>
    <property type="project" value="TreeGrafter"/>
</dbReference>
<feature type="compositionally biased region" description="Basic and acidic residues" evidence="8">
    <location>
        <begin position="419"/>
        <end position="438"/>
    </location>
</feature>
<keyword evidence="4" id="KW-0238">DNA-binding</keyword>
<dbReference type="Gene3D" id="1.10.10.60">
    <property type="entry name" value="Homeodomain-like"/>
    <property type="match status" value="1"/>
</dbReference>
<feature type="compositionally biased region" description="Basic and acidic residues" evidence="8">
    <location>
        <begin position="396"/>
        <end position="408"/>
    </location>
</feature>
<comment type="caution">
    <text evidence="11">The sequence shown here is derived from an EMBL/GenBank/DDBJ whole genome shotgun (WGS) entry which is preliminary data.</text>
</comment>
<dbReference type="PROSITE" id="PS51998">
    <property type="entry name" value="DEK_C"/>
    <property type="match status" value="1"/>
</dbReference>
<dbReference type="EMBL" id="JABWDY010002049">
    <property type="protein sequence ID" value="KAF5206948.1"/>
    <property type="molecule type" value="Genomic_DNA"/>
</dbReference>
<protein>
    <submittedName>
        <fullName evidence="11">Dek-like</fullName>
    </submittedName>
</protein>
<feature type="region of interest" description="Disordered" evidence="8">
    <location>
        <begin position="381"/>
        <end position="438"/>
    </location>
</feature>
<dbReference type="Pfam" id="PF08879">
    <property type="entry name" value="WRC"/>
    <property type="match status" value="1"/>
</dbReference>
<feature type="domain" description="WRC" evidence="9">
    <location>
        <begin position="425"/>
        <end position="470"/>
    </location>
</feature>
<dbReference type="GO" id="GO:0042393">
    <property type="term" value="F:histone binding"/>
    <property type="evidence" value="ECO:0007669"/>
    <property type="project" value="TreeGrafter"/>
</dbReference>
<keyword evidence="12" id="KW-1185">Reference proteome</keyword>
<reference evidence="11 12" key="1">
    <citation type="submission" date="2020-06" db="EMBL/GenBank/DDBJ databases">
        <title>Transcriptomic and genomic resources for Thalictrum thalictroides and T. hernandezii: Facilitating candidate gene discovery in an emerging model plant lineage.</title>
        <authorList>
            <person name="Arias T."/>
            <person name="Riano-Pachon D.M."/>
            <person name="Di Stilio V.S."/>
        </authorList>
    </citation>
    <scope>NUCLEOTIDE SEQUENCE [LARGE SCALE GENOMIC DNA]</scope>
    <source>
        <strain evidence="12">cv. WT478/WT964</strain>
        <tissue evidence="11">Leaves</tissue>
    </source>
</reference>
<dbReference type="InterPro" id="IPR014977">
    <property type="entry name" value="WRC_dom"/>
</dbReference>
<dbReference type="OrthoDB" id="370884at2759"/>
<dbReference type="GO" id="GO:0006325">
    <property type="term" value="P:chromatin organization"/>
    <property type="evidence" value="ECO:0007669"/>
    <property type="project" value="UniProtKB-KW"/>
</dbReference>
<feature type="region of interest" description="Disordered" evidence="8">
    <location>
        <begin position="125"/>
        <end position="331"/>
    </location>
</feature>
<dbReference type="PROSITE" id="PS51667">
    <property type="entry name" value="WRC"/>
    <property type="match status" value="1"/>
</dbReference>
<dbReference type="GO" id="GO:0003677">
    <property type="term" value="F:DNA binding"/>
    <property type="evidence" value="ECO:0007669"/>
    <property type="project" value="UniProtKB-KW"/>
</dbReference>
<keyword evidence="6" id="KW-0539">Nucleus</keyword>
<feature type="compositionally biased region" description="Basic and acidic residues" evidence="8">
    <location>
        <begin position="167"/>
        <end position="185"/>
    </location>
</feature>
<accession>A0A7J6XDC1</accession>
<evidence type="ECO:0000313" key="12">
    <source>
        <dbReference type="Proteomes" id="UP000554482"/>
    </source>
</evidence>
<name>A0A7J6XDC1_THATH</name>
<keyword evidence="5" id="KW-0804">Transcription</keyword>
<evidence type="ECO:0000256" key="6">
    <source>
        <dbReference type="ARBA" id="ARBA00023242"/>
    </source>
</evidence>
<evidence type="ECO:0000256" key="2">
    <source>
        <dbReference type="ARBA" id="ARBA00022853"/>
    </source>
</evidence>
<comment type="caution">
    <text evidence="7">Lacks conserved residue(s) required for the propagation of feature annotation.</text>
</comment>
<dbReference type="GO" id="GO:0005730">
    <property type="term" value="C:nucleolus"/>
    <property type="evidence" value="ECO:0007669"/>
    <property type="project" value="UniProtKB-SubCell"/>
</dbReference>
<feature type="compositionally biased region" description="Low complexity" evidence="8">
    <location>
        <begin position="290"/>
        <end position="301"/>
    </location>
</feature>
<dbReference type="Proteomes" id="UP000554482">
    <property type="component" value="Unassembled WGS sequence"/>
</dbReference>
<dbReference type="SUPFAM" id="SSF109715">
    <property type="entry name" value="DEK C-terminal domain"/>
    <property type="match status" value="1"/>
</dbReference>
<feature type="compositionally biased region" description="Polar residues" evidence="8">
    <location>
        <begin position="228"/>
        <end position="239"/>
    </location>
</feature>
<dbReference type="InterPro" id="IPR014876">
    <property type="entry name" value="DEK_C"/>
</dbReference>
<feature type="compositionally biased region" description="Basic and acidic residues" evidence="8">
    <location>
        <begin position="131"/>
        <end position="151"/>
    </location>
</feature>
<feature type="compositionally biased region" description="Acidic residues" evidence="8">
    <location>
        <begin position="384"/>
        <end position="395"/>
    </location>
</feature>
<dbReference type="PANTHER" id="PTHR13468">
    <property type="entry name" value="DEK PROTEIN"/>
    <property type="match status" value="1"/>
</dbReference>
<evidence type="ECO:0000259" key="10">
    <source>
        <dbReference type="PROSITE" id="PS51998"/>
    </source>
</evidence>
<evidence type="ECO:0000256" key="8">
    <source>
        <dbReference type="SAM" id="MobiDB-lite"/>
    </source>
</evidence>
<evidence type="ECO:0000256" key="4">
    <source>
        <dbReference type="ARBA" id="ARBA00023125"/>
    </source>
</evidence>
<evidence type="ECO:0000256" key="1">
    <source>
        <dbReference type="ARBA" id="ARBA00004604"/>
    </source>
</evidence>
<sequence length="483" mass="53650">MSPRMIRFNYNGRGTALKDIPNVASKLSKKRNDETFKTLHLILFGRRGKAMQVKSNISQFSGFVWHENEEKQRLKIKEKLDKCVKEKLFEFCDVFDIPVVKITAKKEEIVTKLLDFLAAPAPHATSTVVLSEKEKSDTPSKRKRVAEKTAHESGGTSAKHSSKKQRKSEVIPKILEKSESESDGEKGEDDESDRSVPEGSEDEVSEHSESKEKVSNSGEESEGEKHSPSSAKKVSPVQTKSKKVTAGKKETPVTSPKKSSTAKPFKVIDSSEKSPVVFSRKKKTEETANKKSSALSKSSSKQNDSEDNSGKSGKGKDEALKEAGAPSEQDLRKVIREVLGEVDLNKATFIDILKQLGEHFNLDLTPRKTDIKLMVKEELTKLNEEDDDGESDAEEETPKPKPARREAQQKTPKTPLPSAEKKDSADSDGRCRRSDGKKWRCKKDVVAANTGFGNRHLDCSFSYKGSDYCILGVSTISPARRYS</sequence>
<dbReference type="Pfam" id="PF08766">
    <property type="entry name" value="DEK_C"/>
    <property type="match status" value="1"/>
</dbReference>
<comment type="subcellular location">
    <subcellularLocation>
        <location evidence="1">Nucleus</location>
        <location evidence="1">Nucleolus</location>
    </subcellularLocation>
</comment>
<dbReference type="AlphaFoldDB" id="A0A7J6XDC1"/>
<keyword evidence="3" id="KW-0805">Transcription regulation</keyword>
<feature type="compositionally biased region" description="Basic and acidic residues" evidence="8">
    <location>
        <begin position="205"/>
        <end position="214"/>
    </location>
</feature>
<feature type="domain" description="DEK-C" evidence="10">
    <location>
        <begin position="325"/>
        <end position="380"/>
    </location>
</feature>
<evidence type="ECO:0000256" key="5">
    <source>
        <dbReference type="ARBA" id="ARBA00023163"/>
    </source>
</evidence>
<dbReference type="FunFam" id="1.10.10.60:FF:000220">
    <property type="entry name" value="DEK domain-containing chromatin associated protein"/>
    <property type="match status" value="1"/>
</dbReference>
<dbReference type="InterPro" id="IPR044198">
    <property type="entry name" value="DEK"/>
</dbReference>
<proteinExistence type="predicted"/>
<dbReference type="PANTHER" id="PTHR13468:SF22">
    <property type="entry name" value="DEK DOMAIN-CONTAINING CHROMATIN-ASSOCIATED PROTEIN 3"/>
    <property type="match status" value="1"/>
</dbReference>
<evidence type="ECO:0000313" key="11">
    <source>
        <dbReference type="EMBL" id="KAF5206948.1"/>
    </source>
</evidence>
<feature type="compositionally biased region" description="Polar residues" evidence="8">
    <location>
        <begin position="252"/>
        <end position="262"/>
    </location>
</feature>
<organism evidence="11 12">
    <name type="scientific">Thalictrum thalictroides</name>
    <name type="common">Rue-anemone</name>
    <name type="synonym">Anemone thalictroides</name>
    <dbReference type="NCBI Taxonomy" id="46969"/>
    <lineage>
        <taxon>Eukaryota</taxon>
        <taxon>Viridiplantae</taxon>
        <taxon>Streptophyta</taxon>
        <taxon>Embryophyta</taxon>
        <taxon>Tracheophyta</taxon>
        <taxon>Spermatophyta</taxon>
        <taxon>Magnoliopsida</taxon>
        <taxon>Ranunculales</taxon>
        <taxon>Ranunculaceae</taxon>
        <taxon>Thalictroideae</taxon>
        <taxon>Thalictrum</taxon>
    </lineage>
</organism>
<evidence type="ECO:0000256" key="3">
    <source>
        <dbReference type="ARBA" id="ARBA00023015"/>
    </source>
</evidence>
<gene>
    <name evidence="11" type="ORF">FRX31_003466</name>
</gene>
<evidence type="ECO:0000256" key="7">
    <source>
        <dbReference type="PROSITE-ProRule" id="PRU01002"/>
    </source>
</evidence>